<evidence type="ECO:0000256" key="2">
    <source>
        <dbReference type="ARBA" id="ARBA00022741"/>
    </source>
</evidence>
<dbReference type="Pfam" id="PF00498">
    <property type="entry name" value="FHA"/>
    <property type="match status" value="1"/>
</dbReference>
<dbReference type="GO" id="GO:0004672">
    <property type="term" value="F:protein kinase activity"/>
    <property type="evidence" value="ECO:0007669"/>
    <property type="project" value="InterPro"/>
</dbReference>
<feature type="domain" description="FHA" evidence="6">
    <location>
        <begin position="112"/>
        <end position="162"/>
    </location>
</feature>
<feature type="domain" description="Protein kinase" evidence="7">
    <location>
        <begin position="231"/>
        <end position="562"/>
    </location>
</feature>
<dbReference type="PANTHER" id="PTHR46699:SF5">
    <property type="entry name" value="PROTEIN KINASE DOMAIN-CONTAINING PROTEIN"/>
    <property type="match status" value="1"/>
</dbReference>
<evidence type="ECO:0000259" key="7">
    <source>
        <dbReference type="PROSITE" id="PS50011"/>
    </source>
</evidence>
<dbReference type="InterPro" id="IPR008271">
    <property type="entry name" value="Ser/Thr_kinase_AS"/>
</dbReference>
<proteinExistence type="predicted"/>
<dbReference type="InterPro" id="IPR000719">
    <property type="entry name" value="Prot_kinase_dom"/>
</dbReference>
<dbReference type="PANTHER" id="PTHR46699">
    <property type="entry name" value="SERINE/THREONINE-PROTEIN KINASE STN8, CHLOROPLASTIC-RELATED"/>
    <property type="match status" value="1"/>
</dbReference>
<feature type="binding site" evidence="5">
    <location>
        <position position="266"/>
    </location>
    <ligand>
        <name>ATP</name>
        <dbReference type="ChEBI" id="CHEBI:30616"/>
    </ligand>
</feature>
<dbReference type="SUPFAM" id="SSF49879">
    <property type="entry name" value="SMAD/FHA domain"/>
    <property type="match status" value="1"/>
</dbReference>
<dbReference type="CDD" id="cd00060">
    <property type="entry name" value="FHA"/>
    <property type="match status" value="1"/>
</dbReference>
<dbReference type="InterPro" id="IPR011009">
    <property type="entry name" value="Kinase-like_dom_sf"/>
</dbReference>
<reference evidence="8" key="1">
    <citation type="submission" date="2021-01" db="EMBL/GenBank/DDBJ databases">
        <authorList>
            <person name="Corre E."/>
            <person name="Pelletier E."/>
            <person name="Niang G."/>
            <person name="Scheremetjew M."/>
            <person name="Finn R."/>
            <person name="Kale V."/>
            <person name="Holt S."/>
            <person name="Cochrane G."/>
            <person name="Meng A."/>
            <person name="Brown T."/>
            <person name="Cohen L."/>
        </authorList>
    </citation>
    <scope>NUCLEOTIDE SEQUENCE</scope>
    <source>
        <strain evidence="8">CCMP722</strain>
    </source>
</reference>
<evidence type="ECO:0000256" key="3">
    <source>
        <dbReference type="ARBA" id="ARBA00022777"/>
    </source>
</evidence>
<dbReference type="PROSITE" id="PS00108">
    <property type="entry name" value="PROTEIN_KINASE_ST"/>
    <property type="match status" value="1"/>
</dbReference>
<dbReference type="InterPro" id="IPR017441">
    <property type="entry name" value="Protein_kinase_ATP_BS"/>
</dbReference>
<dbReference type="PROSITE" id="PS00107">
    <property type="entry name" value="PROTEIN_KINASE_ATP"/>
    <property type="match status" value="1"/>
</dbReference>
<dbReference type="Gene3D" id="2.60.200.20">
    <property type="match status" value="1"/>
</dbReference>
<dbReference type="SUPFAM" id="SSF56112">
    <property type="entry name" value="Protein kinase-like (PK-like)"/>
    <property type="match status" value="1"/>
</dbReference>
<dbReference type="EMBL" id="HBFA01019936">
    <property type="protein sequence ID" value="CAD8669881.1"/>
    <property type="molecule type" value="Transcribed_RNA"/>
</dbReference>
<dbReference type="InterPro" id="IPR008984">
    <property type="entry name" value="SMAD_FHA_dom_sf"/>
</dbReference>
<dbReference type="PROSITE" id="PS50011">
    <property type="entry name" value="PROTEIN_KINASE_DOM"/>
    <property type="match status" value="1"/>
</dbReference>
<dbReference type="Pfam" id="PF00069">
    <property type="entry name" value="Pkinase"/>
    <property type="match status" value="1"/>
</dbReference>
<dbReference type="Gene3D" id="3.30.200.20">
    <property type="entry name" value="Phosphorylase Kinase, domain 1"/>
    <property type="match status" value="1"/>
</dbReference>
<protein>
    <submittedName>
        <fullName evidence="8">Uncharacterized protein</fullName>
    </submittedName>
</protein>
<dbReference type="InterPro" id="IPR000253">
    <property type="entry name" value="FHA_dom"/>
</dbReference>
<evidence type="ECO:0000313" key="8">
    <source>
        <dbReference type="EMBL" id="CAD8669881.1"/>
    </source>
</evidence>
<dbReference type="AlphaFoldDB" id="A0A7S0R8K1"/>
<organism evidence="8">
    <name type="scientific">Pyramimonas obovata</name>
    <dbReference type="NCBI Taxonomy" id="1411642"/>
    <lineage>
        <taxon>Eukaryota</taxon>
        <taxon>Viridiplantae</taxon>
        <taxon>Chlorophyta</taxon>
        <taxon>Pyramimonadophyceae</taxon>
        <taxon>Pyramimonadales</taxon>
        <taxon>Pyramimonadaceae</taxon>
        <taxon>Pyramimonas</taxon>
        <taxon>Pyramimonas incertae sedis</taxon>
    </lineage>
</organism>
<dbReference type="SMART" id="SM00240">
    <property type="entry name" value="FHA"/>
    <property type="match status" value="1"/>
</dbReference>
<gene>
    <name evidence="8" type="ORF">POBO1169_LOCUS10200</name>
</gene>
<keyword evidence="2 5" id="KW-0547">Nucleotide-binding</keyword>
<accession>A0A7S0R8K1</accession>
<keyword evidence="4 5" id="KW-0067">ATP-binding</keyword>
<keyword evidence="3" id="KW-0418">Kinase</keyword>
<keyword evidence="1" id="KW-0808">Transferase</keyword>
<name>A0A7S0R8K1_9CHLO</name>
<dbReference type="Gene3D" id="1.10.510.10">
    <property type="entry name" value="Transferase(Phosphotransferase) domain 1"/>
    <property type="match status" value="1"/>
</dbReference>
<sequence length="564" mass="62187">MWSLRCEAPLSARMRAVRSSVDANRQRHSIALMARQRNQNVHVSTRLPAARIIGSRSQLKASVLLCKDRRVARSRVGRSSARLTIEMKAAEPAVWVMVCGDDVYELEMGEKYTVGRTDDNDLCVPIGSVSGEHAFVETTKEGDLYVTDRKSTNGTYVGKFKQWRSVGGGKRKSVPSGYYVAFGDENDPNCVFEMVYFDPSLEESVEEVDYGQAEPETREFPGLEVPKEAVSVDSKLIGDGNFGQVFQGKVSGLPKSVSPDGAVILKKAKDRVGGSEEMLMLELEMNHRISEKVPGVCADYLGFCDVELKTGGALYNKKLSDGLWLIWKAEARLTLEDHMSKQYPQSLLRALTGNPKGTELDAARLMMRPLLEGLGKLHKARYVHRDVKPPNILVDAGVVRLIDLGAAADLTDGFNYTPGVCPRDPRYCPPECDLMPEEAAVDESGELAPKLLKQSWKTYSPASFDIYSAGVLLVQLALKPVRSEAGLKRFNQEMELAGYDLIEWRDTTKLRLGNTDVLDANEGAGWELAASMLQRAPWAEGGRSSSSSGRPTAKEALKHPFFTA</sequence>
<evidence type="ECO:0000256" key="5">
    <source>
        <dbReference type="PROSITE-ProRule" id="PRU10141"/>
    </source>
</evidence>
<dbReference type="SMART" id="SM00220">
    <property type="entry name" value="S_TKc"/>
    <property type="match status" value="1"/>
</dbReference>
<evidence type="ECO:0000256" key="4">
    <source>
        <dbReference type="ARBA" id="ARBA00022840"/>
    </source>
</evidence>
<evidence type="ECO:0000256" key="1">
    <source>
        <dbReference type="ARBA" id="ARBA00022679"/>
    </source>
</evidence>
<dbReference type="PROSITE" id="PS50006">
    <property type="entry name" value="FHA_DOMAIN"/>
    <property type="match status" value="1"/>
</dbReference>
<evidence type="ECO:0000259" key="6">
    <source>
        <dbReference type="PROSITE" id="PS50006"/>
    </source>
</evidence>
<dbReference type="GO" id="GO:0005524">
    <property type="term" value="F:ATP binding"/>
    <property type="evidence" value="ECO:0007669"/>
    <property type="project" value="UniProtKB-UniRule"/>
</dbReference>